<dbReference type="EMBL" id="LCDA01000001">
    <property type="protein sequence ID" value="KKS43290.1"/>
    <property type="molecule type" value="Genomic_DNA"/>
</dbReference>
<sequence length="211" mass="24650">MEFEGFEGHISKEDEISQKVKEVIEGEVLKATLPIREEDPLTAEYVEEVERDYKISQYLFLKWIDSTFHHEKILYAGSGFDILPKFVFGEEKVFHVSLENYKEGDDKYFPLLGSGIKIIADNRRLSFDKDSFEMVLFFGLSVQTIEDQLSESVRVLKNSGLVVCDRTVVNEDNLSDLFLDYEKVEVPERFQNRGVSETQFFVFRKPKEYKN</sequence>
<evidence type="ECO:0000313" key="2">
    <source>
        <dbReference type="Proteomes" id="UP000033854"/>
    </source>
</evidence>
<dbReference type="Proteomes" id="UP000033854">
    <property type="component" value="Unassembled WGS sequence"/>
</dbReference>
<organism evidence="1 2">
    <name type="scientific">Candidatus Collierbacteria bacterium GW2011_GWA2_42_17</name>
    <dbReference type="NCBI Taxonomy" id="1618378"/>
    <lineage>
        <taxon>Bacteria</taxon>
        <taxon>Candidatus Collieribacteriota</taxon>
    </lineage>
</organism>
<evidence type="ECO:0008006" key="3">
    <source>
        <dbReference type="Google" id="ProtNLM"/>
    </source>
</evidence>
<dbReference type="Gene3D" id="3.40.50.150">
    <property type="entry name" value="Vaccinia Virus protein VP39"/>
    <property type="match status" value="1"/>
</dbReference>
<name>A0A0G0Z3I4_9BACT</name>
<proteinExistence type="predicted"/>
<dbReference type="InterPro" id="IPR029063">
    <property type="entry name" value="SAM-dependent_MTases_sf"/>
</dbReference>
<evidence type="ECO:0000313" key="1">
    <source>
        <dbReference type="EMBL" id="KKS43290.1"/>
    </source>
</evidence>
<reference evidence="1 2" key="1">
    <citation type="journal article" date="2015" name="Nature">
        <title>rRNA introns, odd ribosomes, and small enigmatic genomes across a large radiation of phyla.</title>
        <authorList>
            <person name="Brown C.T."/>
            <person name="Hug L.A."/>
            <person name="Thomas B.C."/>
            <person name="Sharon I."/>
            <person name="Castelle C.J."/>
            <person name="Singh A."/>
            <person name="Wilkins M.J."/>
            <person name="Williams K.H."/>
            <person name="Banfield J.F."/>
        </authorList>
    </citation>
    <scope>NUCLEOTIDE SEQUENCE [LARGE SCALE GENOMIC DNA]</scope>
</reference>
<comment type="caution">
    <text evidence="1">The sequence shown here is derived from an EMBL/GenBank/DDBJ whole genome shotgun (WGS) entry which is preliminary data.</text>
</comment>
<accession>A0A0G0Z3I4</accession>
<dbReference type="AlphaFoldDB" id="A0A0G0Z3I4"/>
<protein>
    <recommendedName>
        <fullName evidence="3">Methyltransferase type 11 domain-containing protein</fullName>
    </recommendedName>
</protein>
<gene>
    <name evidence="1" type="ORF">UV06_C0001G0024</name>
</gene>